<keyword evidence="2" id="KW-1185">Reference proteome</keyword>
<proteinExistence type="predicted"/>
<comment type="caution">
    <text evidence="1">The sequence shown here is derived from an EMBL/GenBank/DDBJ whole genome shotgun (WGS) entry which is preliminary data.</text>
</comment>
<evidence type="ECO:0000313" key="1">
    <source>
        <dbReference type="EMBL" id="KRM73025.1"/>
    </source>
</evidence>
<sequence length="125" mass="14597">MTRYGYSLNDELYETREDALDAGILAKTEDAENGWSDFGKATIYTCRFIKSSPSFDGLAEDVLESLQNWADEEDPEDYADNWTETMNKQLLVTLIMDWYTRGRYKLPYDNVTDIEKHEVEVKEDE</sequence>
<dbReference type="STRING" id="1423727.FC34_GL000746"/>
<dbReference type="PATRIC" id="fig|1423727.3.peg.750"/>
<organism evidence="1 2">
    <name type="scientific">Lacticaseibacillus brantae DSM 23927</name>
    <dbReference type="NCBI Taxonomy" id="1423727"/>
    <lineage>
        <taxon>Bacteria</taxon>
        <taxon>Bacillati</taxon>
        <taxon>Bacillota</taxon>
        <taxon>Bacilli</taxon>
        <taxon>Lactobacillales</taxon>
        <taxon>Lactobacillaceae</taxon>
        <taxon>Lacticaseibacillus</taxon>
    </lineage>
</organism>
<reference evidence="1 2" key="1">
    <citation type="journal article" date="2015" name="Genome Announc.">
        <title>Expanding the biotechnology potential of lactobacilli through comparative genomics of 213 strains and associated genera.</title>
        <authorList>
            <person name="Sun Z."/>
            <person name="Harris H.M."/>
            <person name="McCann A."/>
            <person name="Guo C."/>
            <person name="Argimon S."/>
            <person name="Zhang W."/>
            <person name="Yang X."/>
            <person name="Jeffery I.B."/>
            <person name="Cooney J.C."/>
            <person name="Kagawa T.F."/>
            <person name="Liu W."/>
            <person name="Song Y."/>
            <person name="Salvetti E."/>
            <person name="Wrobel A."/>
            <person name="Rasinkangas P."/>
            <person name="Parkhill J."/>
            <person name="Rea M.C."/>
            <person name="O'Sullivan O."/>
            <person name="Ritari J."/>
            <person name="Douillard F.P."/>
            <person name="Paul Ross R."/>
            <person name="Yang R."/>
            <person name="Briner A.E."/>
            <person name="Felis G.E."/>
            <person name="de Vos W.M."/>
            <person name="Barrangou R."/>
            <person name="Klaenhammer T.R."/>
            <person name="Caufield P.W."/>
            <person name="Cui Y."/>
            <person name="Zhang H."/>
            <person name="O'Toole P.W."/>
        </authorList>
    </citation>
    <scope>NUCLEOTIDE SEQUENCE [LARGE SCALE GENOMIC DNA]</scope>
    <source>
        <strain evidence="1 2">DSM 23927</strain>
    </source>
</reference>
<gene>
    <name evidence="1" type="ORF">FC34_GL000746</name>
</gene>
<dbReference type="AlphaFoldDB" id="A0A0R2B0B6"/>
<name>A0A0R2B0B6_9LACO</name>
<accession>A0A0R2B0B6</accession>
<dbReference type="Proteomes" id="UP000051672">
    <property type="component" value="Unassembled WGS sequence"/>
</dbReference>
<dbReference type="EMBL" id="AYZQ01000001">
    <property type="protein sequence ID" value="KRM73025.1"/>
    <property type="molecule type" value="Genomic_DNA"/>
</dbReference>
<dbReference type="RefSeq" id="WP_057894029.1">
    <property type="nucleotide sequence ID" value="NZ_AYZQ01000001.1"/>
</dbReference>
<evidence type="ECO:0000313" key="2">
    <source>
        <dbReference type="Proteomes" id="UP000051672"/>
    </source>
</evidence>
<protein>
    <submittedName>
        <fullName evidence="1">Uncharacterized protein</fullName>
    </submittedName>
</protein>